<accession>A0A8J3R1E6</accession>
<reference evidence="1" key="1">
    <citation type="submission" date="2021-01" db="EMBL/GenBank/DDBJ databases">
        <title>Whole genome shotgun sequence of Rugosimonospora africana NBRC 104875.</title>
        <authorList>
            <person name="Komaki H."/>
            <person name="Tamura T."/>
        </authorList>
    </citation>
    <scope>NUCLEOTIDE SEQUENCE</scope>
    <source>
        <strain evidence="1">NBRC 104875</strain>
    </source>
</reference>
<keyword evidence="2" id="KW-1185">Reference proteome</keyword>
<dbReference type="EMBL" id="BONZ01000082">
    <property type="protein sequence ID" value="GIH19595.1"/>
    <property type="molecule type" value="Genomic_DNA"/>
</dbReference>
<dbReference type="RefSeq" id="WP_203923043.1">
    <property type="nucleotide sequence ID" value="NZ_BONZ01000082.1"/>
</dbReference>
<evidence type="ECO:0000313" key="2">
    <source>
        <dbReference type="Proteomes" id="UP000642748"/>
    </source>
</evidence>
<name>A0A8J3R1E6_9ACTN</name>
<sequence>MRRGRRIGLGLLACRAAAEPHPIVAAADPVDGRLALTAANSGQTIVVPVATMIEVRLEPVSISVRTLPESSDPHALPRLSACGACDAVKVATFRAVGDGEISATRPQGDAEARLIVTIRVAG</sequence>
<dbReference type="AlphaFoldDB" id="A0A8J3R1E6"/>
<protein>
    <submittedName>
        <fullName evidence="1">Uncharacterized protein</fullName>
    </submittedName>
</protein>
<evidence type="ECO:0000313" key="1">
    <source>
        <dbReference type="EMBL" id="GIH19595.1"/>
    </source>
</evidence>
<proteinExistence type="predicted"/>
<comment type="caution">
    <text evidence="1">The sequence shown here is derived from an EMBL/GenBank/DDBJ whole genome shotgun (WGS) entry which is preliminary data.</text>
</comment>
<dbReference type="Proteomes" id="UP000642748">
    <property type="component" value="Unassembled WGS sequence"/>
</dbReference>
<gene>
    <name evidence="1" type="ORF">Raf01_77670</name>
</gene>
<organism evidence="1 2">
    <name type="scientific">Rugosimonospora africana</name>
    <dbReference type="NCBI Taxonomy" id="556532"/>
    <lineage>
        <taxon>Bacteria</taxon>
        <taxon>Bacillati</taxon>
        <taxon>Actinomycetota</taxon>
        <taxon>Actinomycetes</taxon>
        <taxon>Micromonosporales</taxon>
        <taxon>Micromonosporaceae</taxon>
        <taxon>Rugosimonospora</taxon>
    </lineage>
</organism>